<dbReference type="Pfam" id="PF00300">
    <property type="entry name" value="His_Phos_1"/>
    <property type="match status" value="1"/>
</dbReference>
<dbReference type="EMBL" id="CP041692">
    <property type="protein sequence ID" value="QDP98663.1"/>
    <property type="molecule type" value="Genomic_DNA"/>
</dbReference>
<evidence type="ECO:0000313" key="1">
    <source>
        <dbReference type="EMBL" id="QDP98663.1"/>
    </source>
</evidence>
<proteinExistence type="predicted"/>
<dbReference type="Proteomes" id="UP000319263">
    <property type="component" value="Chromosome"/>
</dbReference>
<dbReference type="KEGG" id="mik:FOE78_07550"/>
<dbReference type="CDD" id="cd07067">
    <property type="entry name" value="HP_PGM_like"/>
    <property type="match status" value="1"/>
</dbReference>
<accession>A0A516Q5E4</accession>
<dbReference type="InterPro" id="IPR029033">
    <property type="entry name" value="His_PPase_superfam"/>
</dbReference>
<dbReference type="PANTHER" id="PTHR47623">
    <property type="entry name" value="OS09G0287300 PROTEIN"/>
    <property type="match status" value="1"/>
</dbReference>
<keyword evidence="2" id="KW-1185">Reference proteome</keyword>
<gene>
    <name evidence="1" type="ORF">FOE78_07550</name>
</gene>
<name>A0A516Q5E4_9ACTN</name>
<dbReference type="OrthoDB" id="9810154at2"/>
<evidence type="ECO:0000313" key="2">
    <source>
        <dbReference type="Proteomes" id="UP000319263"/>
    </source>
</evidence>
<dbReference type="AlphaFoldDB" id="A0A516Q5E4"/>
<dbReference type="InterPro" id="IPR013078">
    <property type="entry name" value="His_Pase_superF_clade-1"/>
</dbReference>
<dbReference type="Gene3D" id="3.40.50.1240">
    <property type="entry name" value="Phosphoglycerate mutase-like"/>
    <property type="match status" value="1"/>
</dbReference>
<reference evidence="1 2" key="1">
    <citation type="submission" date="2019-07" db="EMBL/GenBank/DDBJ databases">
        <title>Microlunatus dokdonensis sp. nov. isolated from the rhizospheric soil of the wild plant Elymus tsukushiensis.</title>
        <authorList>
            <person name="Ghim S.-Y."/>
            <person name="Hwang Y.-J."/>
            <person name="Son J.-S."/>
            <person name="Shin J.-H."/>
        </authorList>
    </citation>
    <scope>NUCLEOTIDE SEQUENCE [LARGE SCALE GENOMIC DNA]</scope>
    <source>
        <strain evidence="1 2">KUDC0627</strain>
    </source>
</reference>
<sequence>MRRVRCMAVNRTIVLLRHAKSAWGLDVEDHERPLSKRGKRDGLAVGEHLARHRIEPELIWCSRAVRARQTWERAVKAGADADRVNYDDHLYEAVAHELLKLLRKTPDEVRTVMMIGHAPGIPDLVEKLAPRDGKTELWNRMDTKFPTSGMAVLGYDGHWSDLRKQSATLLDFAVPRGKPKK</sequence>
<dbReference type="SMART" id="SM00855">
    <property type="entry name" value="PGAM"/>
    <property type="match status" value="1"/>
</dbReference>
<protein>
    <submittedName>
        <fullName evidence="1">Histidine phosphatase family protein</fullName>
    </submittedName>
</protein>
<dbReference type="PANTHER" id="PTHR47623:SF1">
    <property type="entry name" value="OS09G0287300 PROTEIN"/>
    <property type="match status" value="1"/>
</dbReference>
<organism evidence="1 2">
    <name type="scientific">Microlunatus elymi</name>
    <dbReference type="NCBI Taxonomy" id="2596828"/>
    <lineage>
        <taxon>Bacteria</taxon>
        <taxon>Bacillati</taxon>
        <taxon>Actinomycetota</taxon>
        <taxon>Actinomycetes</taxon>
        <taxon>Propionibacteriales</taxon>
        <taxon>Propionibacteriaceae</taxon>
        <taxon>Microlunatus</taxon>
    </lineage>
</organism>
<dbReference type="SUPFAM" id="SSF53254">
    <property type="entry name" value="Phosphoglycerate mutase-like"/>
    <property type="match status" value="1"/>
</dbReference>